<dbReference type="AlphaFoldDB" id="A0A7W5EDR6"/>
<dbReference type="Pfam" id="PF17851">
    <property type="entry name" value="GH43_C2"/>
    <property type="match status" value="1"/>
</dbReference>
<proteinExistence type="inferred from homology"/>
<evidence type="ECO:0000313" key="9">
    <source>
        <dbReference type="EMBL" id="MBB3223253.1"/>
    </source>
</evidence>
<feature type="chain" id="PRO_5030623493" evidence="7">
    <location>
        <begin position="19"/>
        <end position="532"/>
    </location>
</feature>
<dbReference type="CDD" id="cd18617">
    <property type="entry name" value="GH43_XynB-like"/>
    <property type="match status" value="1"/>
</dbReference>
<dbReference type="InterPro" id="IPR006710">
    <property type="entry name" value="Glyco_hydro_43"/>
</dbReference>
<feature type="active site" description="Proton donor" evidence="4">
    <location>
        <position position="203"/>
    </location>
</feature>
<dbReference type="EMBL" id="JACHXS010000008">
    <property type="protein sequence ID" value="MBB3223253.1"/>
    <property type="molecule type" value="Genomic_DNA"/>
</dbReference>
<dbReference type="EC" id="3.2.1.55" evidence="9"/>
<feature type="domain" description="Beta-xylosidase C-terminal Concanavalin A-like" evidence="8">
    <location>
        <begin position="341"/>
        <end position="528"/>
    </location>
</feature>
<dbReference type="Pfam" id="PF04616">
    <property type="entry name" value="Glyco_hydro_43"/>
    <property type="match status" value="1"/>
</dbReference>
<evidence type="ECO:0000256" key="3">
    <source>
        <dbReference type="ARBA" id="ARBA00023295"/>
    </source>
</evidence>
<dbReference type="GO" id="GO:0005975">
    <property type="term" value="P:carbohydrate metabolic process"/>
    <property type="evidence" value="ECO:0007669"/>
    <property type="project" value="InterPro"/>
</dbReference>
<gene>
    <name evidence="9" type="ORF">FHS02_004096</name>
</gene>
<feature type="active site" description="Proton acceptor" evidence="4">
    <location>
        <position position="42"/>
    </location>
</feature>
<dbReference type="InterPro" id="IPR023296">
    <property type="entry name" value="Glyco_hydro_beta-prop_sf"/>
</dbReference>
<keyword evidence="7" id="KW-0732">Signal</keyword>
<sequence length="532" mass="58096">MKAVLFGAALLMATAAQAADTPAVANSTATYRNPVIKGFHPDPSICRVGKDYYLANSTFEYFPGVPIFHSRDLVNWKLIGHALTRESQLPLKGQRASRGIYAPTLRCVGDTFYMITTNVETGGNFIVHTKDPAGEWSEPVWLKEKTPWIDPSLFFDDDGTVYYTRHDGGEKGGIVQSRIDVATGRLLDEPKRIWNGTGGVWPEGPHLYKVNGWYYLMVAEGGTSYDHMITVARAKSPFGPFEAHKGNPILSHRDHPQSPLQATGHGDLVQTAEGKWWMVLLGVRPQEQDGKKRHHLGRETLLAPVTWQDGWPVVNGGKPLALEMGAAGLPPLAPLPKEPVRTQFDRPKLDLHWTFVRGPSTGLYSLAARPGFLRLNGNKATLEDVATPAFVARRQQHLDARIAARIEFEPDGPGQYAGLALRQNEANNYQLRIAGSKAARRIELVTRVKGQTTVAASSALRAGAVDLQVRAWPDRYEFSYLQDGGKPVVLGSAPTAALSSEDAGGFTGVFAGVVATGAPADVDWFDYEPLGD</sequence>
<evidence type="ECO:0000256" key="4">
    <source>
        <dbReference type="PIRSR" id="PIRSR606710-1"/>
    </source>
</evidence>
<dbReference type="InterPro" id="IPR041542">
    <property type="entry name" value="GH43_C2"/>
</dbReference>
<dbReference type="GO" id="GO:0046556">
    <property type="term" value="F:alpha-L-arabinofuranosidase activity"/>
    <property type="evidence" value="ECO:0007669"/>
    <property type="project" value="UniProtKB-EC"/>
</dbReference>
<feature type="signal peptide" evidence="7">
    <location>
        <begin position="1"/>
        <end position="18"/>
    </location>
</feature>
<dbReference type="PANTHER" id="PTHR42812">
    <property type="entry name" value="BETA-XYLOSIDASE"/>
    <property type="match status" value="1"/>
</dbReference>
<dbReference type="Proteomes" id="UP000584325">
    <property type="component" value="Unassembled WGS sequence"/>
</dbReference>
<comment type="caution">
    <text evidence="9">The sequence shown here is derived from an EMBL/GenBank/DDBJ whole genome shotgun (WGS) entry which is preliminary data.</text>
</comment>
<dbReference type="Gene3D" id="2.60.120.200">
    <property type="match status" value="1"/>
</dbReference>
<evidence type="ECO:0000259" key="8">
    <source>
        <dbReference type="Pfam" id="PF17851"/>
    </source>
</evidence>
<evidence type="ECO:0000256" key="1">
    <source>
        <dbReference type="ARBA" id="ARBA00009865"/>
    </source>
</evidence>
<dbReference type="PANTHER" id="PTHR42812:SF12">
    <property type="entry name" value="BETA-XYLOSIDASE-RELATED"/>
    <property type="match status" value="1"/>
</dbReference>
<evidence type="ECO:0000256" key="7">
    <source>
        <dbReference type="SAM" id="SignalP"/>
    </source>
</evidence>
<evidence type="ECO:0000256" key="6">
    <source>
        <dbReference type="RuleBase" id="RU361187"/>
    </source>
</evidence>
<feature type="site" description="Important for catalytic activity, responsible for pKa modulation of the active site Glu and correct orientation of both the proton donor and substrate" evidence="5">
    <location>
        <position position="150"/>
    </location>
</feature>
<dbReference type="InterPro" id="IPR051795">
    <property type="entry name" value="Glycosyl_Hydrlase_43"/>
</dbReference>
<evidence type="ECO:0000313" key="10">
    <source>
        <dbReference type="Proteomes" id="UP000584325"/>
    </source>
</evidence>
<dbReference type="Gene3D" id="2.115.10.20">
    <property type="entry name" value="Glycosyl hydrolase domain, family 43"/>
    <property type="match status" value="1"/>
</dbReference>
<organism evidence="9 10">
    <name type="scientific">Pseudoduganella umbonata</name>
    <dbReference type="NCBI Taxonomy" id="864828"/>
    <lineage>
        <taxon>Bacteria</taxon>
        <taxon>Pseudomonadati</taxon>
        <taxon>Pseudomonadota</taxon>
        <taxon>Betaproteobacteria</taxon>
        <taxon>Burkholderiales</taxon>
        <taxon>Oxalobacteraceae</taxon>
        <taxon>Telluria group</taxon>
        <taxon>Pseudoduganella</taxon>
    </lineage>
</organism>
<dbReference type="InterPro" id="IPR013320">
    <property type="entry name" value="ConA-like_dom_sf"/>
</dbReference>
<dbReference type="SUPFAM" id="SSF75005">
    <property type="entry name" value="Arabinanase/levansucrase/invertase"/>
    <property type="match status" value="1"/>
</dbReference>
<accession>A0A7W5EDR6</accession>
<protein>
    <submittedName>
        <fullName evidence="9">Alpha-N-arabinofuranosidase</fullName>
        <ecNumber evidence="9">3.2.1.55</ecNumber>
    </submittedName>
</protein>
<evidence type="ECO:0000256" key="2">
    <source>
        <dbReference type="ARBA" id="ARBA00022801"/>
    </source>
</evidence>
<dbReference type="RefSeq" id="WP_217496863.1">
    <property type="nucleotide sequence ID" value="NZ_CP040017.1"/>
</dbReference>
<keyword evidence="2 6" id="KW-0378">Hydrolase</keyword>
<keyword evidence="3 6" id="KW-0326">Glycosidase</keyword>
<dbReference type="SUPFAM" id="SSF49899">
    <property type="entry name" value="Concanavalin A-like lectins/glucanases"/>
    <property type="match status" value="1"/>
</dbReference>
<comment type="similarity">
    <text evidence="1 6">Belongs to the glycosyl hydrolase 43 family.</text>
</comment>
<evidence type="ECO:0000256" key="5">
    <source>
        <dbReference type="PIRSR" id="PIRSR606710-2"/>
    </source>
</evidence>
<reference evidence="9 10" key="1">
    <citation type="submission" date="2020-08" db="EMBL/GenBank/DDBJ databases">
        <title>Genomic Encyclopedia of Type Strains, Phase III (KMG-III): the genomes of soil and plant-associated and newly described type strains.</title>
        <authorList>
            <person name="Whitman W."/>
        </authorList>
    </citation>
    <scope>NUCLEOTIDE SEQUENCE [LARGE SCALE GENOMIC DNA]</scope>
    <source>
        <strain evidence="9 10">CECT 7753</strain>
    </source>
</reference>
<name>A0A7W5EDR6_9BURK</name>